<reference evidence="2 3" key="1">
    <citation type="journal article" date="2016" name="Nat. Commun.">
        <title>Thousands of microbial genomes shed light on interconnected biogeochemical processes in an aquifer system.</title>
        <authorList>
            <person name="Anantharaman K."/>
            <person name="Brown C.T."/>
            <person name="Hug L.A."/>
            <person name="Sharon I."/>
            <person name="Castelle C.J."/>
            <person name="Probst A.J."/>
            <person name="Thomas B.C."/>
            <person name="Singh A."/>
            <person name="Wilkins M.J."/>
            <person name="Karaoz U."/>
            <person name="Brodie E.L."/>
            <person name="Williams K.H."/>
            <person name="Hubbard S.S."/>
            <person name="Banfield J.F."/>
        </authorList>
    </citation>
    <scope>NUCLEOTIDE SEQUENCE [LARGE SCALE GENOMIC DNA]</scope>
</reference>
<accession>A0A1G2M3Y8</accession>
<name>A0A1G2M3Y8_9BACT</name>
<dbReference type="AlphaFoldDB" id="A0A1G2M3Y8"/>
<comment type="caution">
    <text evidence="2">The sequence shown here is derived from an EMBL/GenBank/DDBJ whole genome shotgun (WGS) entry which is preliminary data.</text>
</comment>
<dbReference type="STRING" id="1802301.A2664_03030"/>
<sequence>MELKLKLRFKRNNGWFFIHNREAERIGNAFGAIGLAVYIFLCRRSDLKTQKCHPSQKRTGKDIQKSAKCVQKYIRLFQEARIIGIERGKHGGRWLNNTYTLIDMSEWLIPEEISSSGKSKDSRSPPEENNAANQGQYIPRKETLINKENNVCKKENQELIEGRRKLAQKWRTS</sequence>
<dbReference type="EMBL" id="MHRF01000004">
    <property type="protein sequence ID" value="OHA18587.1"/>
    <property type="molecule type" value="Genomic_DNA"/>
</dbReference>
<evidence type="ECO:0000313" key="3">
    <source>
        <dbReference type="Proteomes" id="UP000178873"/>
    </source>
</evidence>
<gene>
    <name evidence="2" type="ORF">A2664_03030</name>
</gene>
<protein>
    <recommendedName>
        <fullName evidence="4">Helix-turn-helix domain-containing protein</fullName>
    </recommendedName>
</protein>
<evidence type="ECO:0000313" key="2">
    <source>
        <dbReference type="EMBL" id="OHA18587.1"/>
    </source>
</evidence>
<dbReference type="InterPro" id="IPR036388">
    <property type="entry name" value="WH-like_DNA-bd_sf"/>
</dbReference>
<feature type="region of interest" description="Disordered" evidence="1">
    <location>
        <begin position="114"/>
        <end position="143"/>
    </location>
</feature>
<organism evidence="2 3">
    <name type="scientific">Candidatus Taylorbacteria bacterium RIFCSPHIGHO2_01_FULL_46_22b</name>
    <dbReference type="NCBI Taxonomy" id="1802301"/>
    <lineage>
        <taxon>Bacteria</taxon>
        <taxon>Candidatus Tayloriibacteriota</taxon>
    </lineage>
</organism>
<dbReference type="Gene3D" id="1.10.10.10">
    <property type="entry name" value="Winged helix-like DNA-binding domain superfamily/Winged helix DNA-binding domain"/>
    <property type="match status" value="1"/>
</dbReference>
<evidence type="ECO:0000256" key="1">
    <source>
        <dbReference type="SAM" id="MobiDB-lite"/>
    </source>
</evidence>
<dbReference type="Proteomes" id="UP000178873">
    <property type="component" value="Unassembled WGS sequence"/>
</dbReference>
<proteinExistence type="predicted"/>
<evidence type="ECO:0008006" key="4">
    <source>
        <dbReference type="Google" id="ProtNLM"/>
    </source>
</evidence>